<keyword evidence="6" id="KW-0862">Zinc</keyword>
<keyword evidence="4" id="KW-0479">Metal-binding</keyword>
<evidence type="ECO:0000256" key="8">
    <source>
        <dbReference type="ARBA" id="ARBA00023306"/>
    </source>
</evidence>
<dbReference type="InterPro" id="IPR028005">
    <property type="entry name" value="AcTrfase_ESCO_Znf_dom"/>
</dbReference>
<proteinExistence type="inferred from homology"/>
<evidence type="ECO:0000256" key="10">
    <source>
        <dbReference type="SAM" id="MobiDB-lite"/>
    </source>
</evidence>
<keyword evidence="8" id="KW-0131">Cell cycle</keyword>
<dbReference type="InterPro" id="IPR016181">
    <property type="entry name" value="Acyl_CoA_acyltransferase"/>
</dbReference>
<keyword evidence="7" id="KW-0539">Nucleus</keyword>
<keyword evidence="14" id="KW-1185">Reference proteome</keyword>
<evidence type="ECO:0000259" key="12">
    <source>
        <dbReference type="Pfam" id="PF13880"/>
    </source>
</evidence>
<protein>
    <recommendedName>
        <fullName evidence="15">N-acetyltransferase ESCO2</fullName>
    </recommendedName>
</protein>
<reference evidence="13 14" key="1">
    <citation type="journal article" date="2023" name="Insect Mol. Biol.">
        <title>Genome sequencing provides insights into the evolution of gene families encoding plant cell wall-degrading enzymes in longhorned beetles.</title>
        <authorList>
            <person name="Shin N.R."/>
            <person name="Okamura Y."/>
            <person name="Kirsch R."/>
            <person name="Pauchet Y."/>
        </authorList>
    </citation>
    <scope>NUCLEOTIDE SEQUENCE [LARGE SCALE GENOMIC DNA]</scope>
    <source>
        <strain evidence="13">EAD_L_NR</strain>
    </source>
</reference>
<evidence type="ECO:0000259" key="11">
    <source>
        <dbReference type="Pfam" id="PF13878"/>
    </source>
</evidence>
<evidence type="ECO:0000313" key="13">
    <source>
        <dbReference type="EMBL" id="KAJ8925641.1"/>
    </source>
</evidence>
<evidence type="ECO:0000256" key="6">
    <source>
        <dbReference type="ARBA" id="ARBA00022833"/>
    </source>
</evidence>
<evidence type="ECO:0000256" key="9">
    <source>
        <dbReference type="ARBA" id="ARBA00023315"/>
    </source>
</evidence>
<organism evidence="13 14">
    <name type="scientific">Exocentrus adspersus</name>
    <dbReference type="NCBI Taxonomy" id="1586481"/>
    <lineage>
        <taxon>Eukaryota</taxon>
        <taxon>Metazoa</taxon>
        <taxon>Ecdysozoa</taxon>
        <taxon>Arthropoda</taxon>
        <taxon>Hexapoda</taxon>
        <taxon>Insecta</taxon>
        <taxon>Pterygota</taxon>
        <taxon>Neoptera</taxon>
        <taxon>Endopterygota</taxon>
        <taxon>Coleoptera</taxon>
        <taxon>Polyphaga</taxon>
        <taxon>Cucujiformia</taxon>
        <taxon>Chrysomeloidea</taxon>
        <taxon>Cerambycidae</taxon>
        <taxon>Lamiinae</taxon>
        <taxon>Acanthocinini</taxon>
        <taxon>Exocentrus</taxon>
    </lineage>
</organism>
<comment type="caution">
    <text evidence="13">The sequence shown here is derived from an EMBL/GenBank/DDBJ whole genome shotgun (WGS) entry which is preliminary data.</text>
</comment>
<evidence type="ECO:0000256" key="4">
    <source>
        <dbReference type="ARBA" id="ARBA00022723"/>
    </source>
</evidence>
<gene>
    <name evidence="13" type="ORF">NQ315_009486</name>
</gene>
<dbReference type="GO" id="GO:0008270">
    <property type="term" value="F:zinc ion binding"/>
    <property type="evidence" value="ECO:0007669"/>
    <property type="project" value="UniProtKB-KW"/>
</dbReference>
<dbReference type="Pfam" id="PF13880">
    <property type="entry name" value="Acetyltransf_13"/>
    <property type="match status" value="1"/>
</dbReference>
<evidence type="ECO:0000256" key="1">
    <source>
        <dbReference type="ARBA" id="ARBA00004123"/>
    </source>
</evidence>
<dbReference type="Proteomes" id="UP001159042">
    <property type="component" value="Unassembled WGS sequence"/>
</dbReference>
<accession>A0AAV8WHB7</accession>
<keyword evidence="9" id="KW-0012">Acyltransferase</keyword>
<dbReference type="SUPFAM" id="SSF55729">
    <property type="entry name" value="Acyl-CoA N-acyltransferases (Nat)"/>
    <property type="match status" value="1"/>
</dbReference>
<feature type="domain" description="N-acetyltransferase ESCO acetyl-transferase" evidence="12">
    <location>
        <begin position="364"/>
        <end position="431"/>
    </location>
</feature>
<evidence type="ECO:0000256" key="3">
    <source>
        <dbReference type="ARBA" id="ARBA00022679"/>
    </source>
</evidence>
<dbReference type="PANTHER" id="PTHR45884">
    <property type="entry name" value="N-ACETYLTRANSFERASE ECO"/>
    <property type="match status" value="1"/>
</dbReference>
<feature type="region of interest" description="Disordered" evidence="10">
    <location>
        <begin position="1"/>
        <end position="35"/>
    </location>
</feature>
<evidence type="ECO:0000313" key="14">
    <source>
        <dbReference type="Proteomes" id="UP001159042"/>
    </source>
</evidence>
<evidence type="ECO:0008006" key="15">
    <source>
        <dbReference type="Google" id="ProtNLM"/>
    </source>
</evidence>
<dbReference type="GO" id="GO:0061733">
    <property type="term" value="F:protein-lysine-acetyltransferase activity"/>
    <property type="evidence" value="ECO:0007669"/>
    <property type="project" value="TreeGrafter"/>
</dbReference>
<dbReference type="GO" id="GO:0000785">
    <property type="term" value="C:chromatin"/>
    <property type="evidence" value="ECO:0007669"/>
    <property type="project" value="TreeGrafter"/>
</dbReference>
<comment type="similarity">
    <text evidence="2">Belongs to the acetyltransferase family. ECO subfamily.</text>
</comment>
<feature type="compositionally biased region" description="Polar residues" evidence="10">
    <location>
        <begin position="1"/>
        <end position="17"/>
    </location>
</feature>
<keyword evidence="3" id="KW-0808">Transferase</keyword>
<dbReference type="AlphaFoldDB" id="A0AAV8WHB7"/>
<dbReference type="PANTHER" id="PTHR45884:SF2">
    <property type="entry name" value="N-ACETYLTRANSFERASE ECO"/>
    <property type="match status" value="1"/>
</dbReference>
<dbReference type="GO" id="GO:0007064">
    <property type="term" value="P:mitotic sister chromatid cohesion"/>
    <property type="evidence" value="ECO:0007669"/>
    <property type="project" value="TreeGrafter"/>
</dbReference>
<feature type="domain" description="N-acetyltransferase ESCO zinc-finger" evidence="11">
    <location>
        <begin position="220"/>
        <end position="258"/>
    </location>
</feature>
<dbReference type="Pfam" id="PF13878">
    <property type="entry name" value="zf-C2H2_3"/>
    <property type="match status" value="1"/>
</dbReference>
<name>A0AAV8WHB7_9CUCU</name>
<evidence type="ECO:0000256" key="5">
    <source>
        <dbReference type="ARBA" id="ARBA00022771"/>
    </source>
</evidence>
<keyword evidence="5" id="KW-0863">Zinc-finger</keyword>
<comment type="subcellular location">
    <subcellularLocation>
        <location evidence="1">Nucleus</location>
    </subcellularLocation>
</comment>
<evidence type="ECO:0000256" key="7">
    <source>
        <dbReference type="ARBA" id="ARBA00023242"/>
    </source>
</evidence>
<evidence type="ECO:0000256" key="2">
    <source>
        <dbReference type="ARBA" id="ARBA00005816"/>
    </source>
</evidence>
<dbReference type="GO" id="GO:0005634">
    <property type="term" value="C:nucleus"/>
    <property type="evidence" value="ECO:0007669"/>
    <property type="project" value="UniProtKB-SubCell"/>
</dbReference>
<feature type="region of interest" description="Disordered" evidence="10">
    <location>
        <begin position="175"/>
        <end position="210"/>
    </location>
</feature>
<dbReference type="InterPro" id="IPR028009">
    <property type="entry name" value="ESCO_Acetyltransf_dom"/>
</dbReference>
<dbReference type="EMBL" id="JANEYG010000001">
    <property type="protein sequence ID" value="KAJ8925641.1"/>
    <property type="molecule type" value="Genomic_DNA"/>
</dbReference>
<dbReference type="Gene3D" id="3.40.630.30">
    <property type="match status" value="1"/>
</dbReference>
<sequence length="433" mass="48684">MPELSESNASEAQGTTNNKKRPSTPPLEPDPKKKFFKFSRGKGVVTVNNNIKVQVDHGKMTLIEKQKKKQMPKKIDFDMSDLTVEDTNLPNVNSILSLLEDDNSDASSKNNGSKIILQAHSSVSASENSILLHPQPVPPAANLILSPISQMCDVTSGLALNSPKRVRNLTSVLNEISSESSRNTDEGKTSESSTPSDVKRRRAKRSFAQQKNLKTWKKSQMLLDAGQKRFGVTQCTECSILYHIGDPSDEAMHSNYHNSRNVLKFVGWKNERIVANFGSNGRIIQILPGDSKIWWRKVMDLMEVINRELGCFDMEFKLDDCQAFLYIKSRSIAGCIVAVPKTEGHRMLTTKQNEADMCSEMKYQIKCGIPRIWVAHSHRKQGVGRALMNAVKNNFMSDYILQNDDIALSPPTEMGKNFAKSYFKTPNYLIYYV</sequence>